<accession>A0AAW8B3T8</accession>
<gene>
    <name evidence="3" type="ORF">Q8A57_09695</name>
</gene>
<evidence type="ECO:0000313" key="4">
    <source>
        <dbReference type="Proteomes" id="UP001178354"/>
    </source>
</evidence>
<name>A0AAW8B3T8_9GAMM</name>
<proteinExistence type="predicted"/>
<reference evidence="3" key="1">
    <citation type="journal article" date="2010" name="Int. J. Syst. Evol. Microbiol.">
        <title>Porticoccus litoralis gen. nov., sp. nov., a gammaproteobacterium isolated from the Yellow Sea.</title>
        <authorList>
            <person name="Oh H.M."/>
            <person name="Kim H."/>
            <person name="Kim K.M."/>
            <person name="Min G.S."/>
            <person name="Cho J.C."/>
        </authorList>
    </citation>
    <scope>NUCLEOTIDE SEQUENCE</scope>
    <source>
        <strain evidence="3">DSM 25064</strain>
    </source>
</reference>
<organism evidence="3 4">
    <name type="scientific">Porticoccus litoralis</name>
    <dbReference type="NCBI Taxonomy" id="434086"/>
    <lineage>
        <taxon>Bacteria</taxon>
        <taxon>Pseudomonadati</taxon>
        <taxon>Pseudomonadota</taxon>
        <taxon>Gammaproteobacteria</taxon>
        <taxon>Cellvibrionales</taxon>
        <taxon>Porticoccaceae</taxon>
        <taxon>Porticoccus</taxon>
    </lineage>
</organism>
<dbReference type="Proteomes" id="UP001178354">
    <property type="component" value="Unassembled WGS sequence"/>
</dbReference>
<feature type="region of interest" description="Disordered" evidence="1">
    <location>
        <begin position="428"/>
        <end position="461"/>
    </location>
</feature>
<keyword evidence="2" id="KW-0472">Membrane</keyword>
<evidence type="ECO:0000313" key="3">
    <source>
        <dbReference type="EMBL" id="MDP1521241.1"/>
    </source>
</evidence>
<dbReference type="AlphaFoldDB" id="A0AAW8B3T8"/>
<dbReference type="EMBL" id="JAUUUU010000005">
    <property type="protein sequence ID" value="MDP1521241.1"/>
    <property type="molecule type" value="Genomic_DNA"/>
</dbReference>
<keyword evidence="2" id="KW-1133">Transmembrane helix</keyword>
<comment type="caution">
    <text evidence="3">The sequence shown here is derived from an EMBL/GenBank/DDBJ whole genome shotgun (WGS) entry which is preliminary data.</text>
</comment>
<evidence type="ECO:0000256" key="1">
    <source>
        <dbReference type="SAM" id="MobiDB-lite"/>
    </source>
</evidence>
<feature type="transmembrane region" description="Helical" evidence="2">
    <location>
        <begin position="39"/>
        <end position="64"/>
    </location>
</feature>
<keyword evidence="2" id="KW-0812">Transmembrane</keyword>
<protein>
    <submittedName>
        <fullName evidence="3">Uncharacterized protein</fullName>
    </submittedName>
</protein>
<reference evidence="3" key="2">
    <citation type="submission" date="2023-08" db="EMBL/GenBank/DDBJ databases">
        <authorList>
            <person name="Luo J."/>
        </authorList>
    </citation>
    <scope>NUCLEOTIDE SEQUENCE</scope>
    <source>
        <strain evidence="3">DSM 25064</strain>
    </source>
</reference>
<evidence type="ECO:0000256" key="2">
    <source>
        <dbReference type="SAM" id="Phobius"/>
    </source>
</evidence>
<dbReference type="RefSeq" id="WP_305170903.1">
    <property type="nucleotide sequence ID" value="NZ_JAUUUU010000005.1"/>
</dbReference>
<sequence length="480" mass="55048">MLKYSLKATALFPITIYRGCQWLSSRAWRRHTNDYYKKATALILYLFGGLPLTVFVLLELVIFANARLMADPLEPVISLPELATGHFDRIKLPGYMPNPAPQDVQLADISREHRYQQLLETFSPTIIQKIGHQPLWDVPTDIFFDSDTDPRNNVDNALARGTLPSVVYGEVIAETDDSYYLAYMLYHIKDYDSPLREALSNMTYHDSDNEGLQLRVDKASMKVALVETWFHNRFFLCNSHGESSGTEPIQSRALFEDDNHVIIYTQAMGHGIRCAEERDFLKLATHTKILRHNSRHTHREQLRVDGISQFSISYRLASLKPWYEMARNFRPSGKGKQSLFEDSLVIGTDSLGRQVQVGKYIAGRDFDRRGWSRPKPPWSWDDRWDDIPVGTWHLDPARAFSSHTGEKLSDNYLYNAPASMMLDQRRDTSKYGVTPSNINSGRHSNLAHQSAPQKSHANRETSKINLQVKKYINRLINSLG</sequence>
<keyword evidence="4" id="KW-1185">Reference proteome</keyword>
<feature type="compositionally biased region" description="Polar residues" evidence="1">
    <location>
        <begin position="434"/>
        <end position="455"/>
    </location>
</feature>